<accession>A0A319E450</accession>
<protein>
    <submittedName>
        <fullName evidence="1">Uncharacterized protein</fullName>
    </submittedName>
</protein>
<gene>
    <name evidence="1" type="ORF">BO78DRAFT_157160</name>
</gene>
<keyword evidence="2" id="KW-1185">Reference proteome</keyword>
<dbReference type="Proteomes" id="UP000248423">
    <property type="component" value="Unassembled WGS sequence"/>
</dbReference>
<organism evidence="1 2">
    <name type="scientific">Aspergillus sclerotiicarbonarius (strain CBS 121057 / IBT 28362)</name>
    <dbReference type="NCBI Taxonomy" id="1448318"/>
    <lineage>
        <taxon>Eukaryota</taxon>
        <taxon>Fungi</taxon>
        <taxon>Dikarya</taxon>
        <taxon>Ascomycota</taxon>
        <taxon>Pezizomycotina</taxon>
        <taxon>Eurotiomycetes</taxon>
        <taxon>Eurotiomycetidae</taxon>
        <taxon>Eurotiales</taxon>
        <taxon>Aspergillaceae</taxon>
        <taxon>Aspergillus</taxon>
        <taxon>Aspergillus subgen. Circumdati</taxon>
    </lineage>
</organism>
<dbReference type="AlphaFoldDB" id="A0A319E450"/>
<dbReference type="VEuPathDB" id="FungiDB:BO78DRAFT_157160"/>
<name>A0A319E450_ASPSB</name>
<sequence length="118" mass="13449">MAMELSSNLMNSTRSHCLTLAGWAPVYRLCFSTRYNAPQATRAQQIRHLLCRTVISWGLECSHRVLVTLPLQGACFFWDWGRCLVPSRNLSHRLFCKPSSLSKLDCKVLPAWPMRVGP</sequence>
<proteinExistence type="predicted"/>
<reference evidence="1 2" key="1">
    <citation type="submission" date="2018-02" db="EMBL/GenBank/DDBJ databases">
        <title>The genomes of Aspergillus section Nigri reveals drivers in fungal speciation.</title>
        <authorList>
            <consortium name="DOE Joint Genome Institute"/>
            <person name="Vesth T.C."/>
            <person name="Nybo J."/>
            <person name="Theobald S."/>
            <person name="Brandl J."/>
            <person name="Frisvad J.C."/>
            <person name="Nielsen K.F."/>
            <person name="Lyhne E.K."/>
            <person name="Kogle M.E."/>
            <person name="Kuo A."/>
            <person name="Riley R."/>
            <person name="Clum A."/>
            <person name="Nolan M."/>
            <person name="Lipzen A."/>
            <person name="Salamov A."/>
            <person name="Henrissat B."/>
            <person name="Wiebenga A."/>
            <person name="De vries R.P."/>
            <person name="Grigoriev I.V."/>
            <person name="Mortensen U.H."/>
            <person name="Andersen M.R."/>
            <person name="Baker S.E."/>
        </authorList>
    </citation>
    <scope>NUCLEOTIDE SEQUENCE [LARGE SCALE GENOMIC DNA]</scope>
    <source>
        <strain evidence="1 2">CBS 121057</strain>
    </source>
</reference>
<dbReference type="EMBL" id="KZ826363">
    <property type="protein sequence ID" value="PYI04857.1"/>
    <property type="molecule type" value="Genomic_DNA"/>
</dbReference>
<evidence type="ECO:0000313" key="2">
    <source>
        <dbReference type="Proteomes" id="UP000248423"/>
    </source>
</evidence>
<evidence type="ECO:0000313" key="1">
    <source>
        <dbReference type="EMBL" id="PYI04857.1"/>
    </source>
</evidence>